<reference evidence="1" key="2">
    <citation type="submission" date="2021-10" db="EMBL/GenBank/DDBJ databases">
        <title>Phylogenomics reveals ancestral predisposition of the termite-cultivated fungus Termitomyces towards a domesticated lifestyle.</title>
        <authorList>
            <person name="Auxier B."/>
            <person name="Grum-Grzhimaylo A."/>
            <person name="Cardenas M.E."/>
            <person name="Lodge J.D."/>
            <person name="Laessoe T."/>
            <person name="Pedersen O."/>
            <person name="Smith M.E."/>
            <person name="Kuyper T.W."/>
            <person name="Franco-Molano E.A."/>
            <person name="Baroni T.J."/>
            <person name="Aanen D.K."/>
        </authorList>
    </citation>
    <scope>NUCLEOTIDE SEQUENCE</scope>
    <source>
        <strain evidence="1">D49</strain>
    </source>
</reference>
<reference evidence="1" key="1">
    <citation type="submission" date="2021-02" db="EMBL/GenBank/DDBJ databases">
        <authorList>
            <person name="Nieuwenhuis M."/>
            <person name="Van De Peppel L.J.J."/>
        </authorList>
    </citation>
    <scope>NUCLEOTIDE SEQUENCE</scope>
    <source>
        <strain evidence="1">D49</strain>
    </source>
</reference>
<comment type="caution">
    <text evidence="1">The sequence shown here is derived from an EMBL/GenBank/DDBJ whole genome shotgun (WGS) entry which is preliminary data.</text>
</comment>
<protein>
    <submittedName>
        <fullName evidence="1">Uncharacterized protein</fullName>
    </submittedName>
</protein>
<keyword evidence="2" id="KW-1185">Reference proteome</keyword>
<dbReference type="Proteomes" id="UP000717328">
    <property type="component" value="Unassembled WGS sequence"/>
</dbReference>
<proteinExistence type="predicted"/>
<gene>
    <name evidence="1" type="ORF">H0H81_005327</name>
</gene>
<organism evidence="1 2">
    <name type="scientific">Sphagnurus paluster</name>
    <dbReference type="NCBI Taxonomy" id="117069"/>
    <lineage>
        <taxon>Eukaryota</taxon>
        <taxon>Fungi</taxon>
        <taxon>Dikarya</taxon>
        <taxon>Basidiomycota</taxon>
        <taxon>Agaricomycotina</taxon>
        <taxon>Agaricomycetes</taxon>
        <taxon>Agaricomycetidae</taxon>
        <taxon>Agaricales</taxon>
        <taxon>Tricholomatineae</taxon>
        <taxon>Lyophyllaceae</taxon>
        <taxon>Sphagnurus</taxon>
    </lineage>
</organism>
<accession>A0A9P7KL57</accession>
<evidence type="ECO:0000313" key="2">
    <source>
        <dbReference type="Proteomes" id="UP000717328"/>
    </source>
</evidence>
<sequence>MALPATVVEEQGIREAVVARNEFEGAVEEALRRTLDEALAAVNMASRAAEDALVAAEAAKSTGDLQASLKLQQVPNNAAREIETASLAASQAASAFFKALAANIH</sequence>
<name>A0A9P7KL57_9AGAR</name>
<dbReference type="AlphaFoldDB" id="A0A9P7KL57"/>
<dbReference type="EMBL" id="JABCKI010000135">
    <property type="protein sequence ID" value="KAG5652350.1"/>
    <property type="molecule type" value="Genomic_DNA"/>
</dbReference>
<evidence type="ECO:0000313" key="1">
    <source>
        <dbReference type="EMBL" id="KAG5652350.1"/>
    </source>
</evidence>